<feature type="compositionally biased region" description="Low complexity" evidence="1">
    <location>
        <begin position="15"/>
        <end position="34"/>
    </location>
</feature>
<evidence type="ECO:0000256" key="2">
    <source>
        <dbReference type="SAM" id="Phobius"/>
    </source>
</evidence>
<evidence type="ECO:0000313" key="4">
    <source>
        <dbReference type="Proteomes" id="UP000631553"/>
    </source>
</evidence>
<accession>A0ABX2RSZ6</accession>
<proteinExistence type="predicted"/>
<dbReference type="Proteomes" id="UP000631553">
    <property type="component" value="Unassembled WGS sequence"/>
</dbReference>
<feature type="transmembrane region" description="Helical" evidence="2">
    <location>
        <begin position="189"/>
        <end position="212"/>
    </location>
</feature>
<feature type="transmembrane region" description="Helical" evidence="2">
    <location>
        <begin position="458"/>
        <end position="475"/>
    </location>
</feature>
<keyword evidence="2" id="KW-0472">Membrane</keyword>
<feature type="transmembrane region" description="Helical" evidence="2">
    <location>
        <begin position="133"/>
        <end position="154"/>
    </location>
</feature>
<comment type="caution">
    <text evidence="3">The sequence shown here is derived from an EMBL/GenBank/DDBJ whole genome shotgun (WGS) entry which is preliminary data.</text>
</comment>
<evidence type="ECO:0000256" key="1">
    <source>
        <dbReference type="SAM" id="MobiDB-lite"/>
    </source>
</evidence>
<keyword evidence="2" id="KW-1133">Transmembrane helix</keyword>
<protein>
    <recommendedName>
        <fullName evidence="5">Oligosaccharide repeat unit polymerase</fullName>
    </recommendedName>
</protein>
<keyword evidence="2" id="KW-0812">Transmembrane</keyword>
<gene>
    <name evidence="3" type="ORF">HDA35_004057</name>
</gene>
<feature type="transmembrane region" description="Helical" evidence="2">
    <location>
        <begin position="397"/>
        <end position="422"/>
    </location>
</feature>
<feature type="transmembrane region" description="Helical" evidence="2">
    <location>
        <begin position="59"/>
        <end position="78"/>
    </location>
</feature>
<sequence length="496" mass="53359">MTWLDNGLRQQQLDSGGTTTVTGPAGTAGSATSGHLDSWAGGRHALEPVGGSPAGLRPWLPLLAALTWMLGTFGAFWLGGQAELVPNPGWLCLFVLGSTAVFALGYVARILRHPPRERSTEEPVDQTRRAHRLVFWGACYYTVLGAALLVEYGASGPGNIMQSIMSPAEGYASKFEIYQMQQDAGRVSLPIQILTLLAVLLTALVPLLVVYWRTLPLRLRAAGLVGLGVYVLFFLYIGTLKGLGDTVVMVLAGLMITSVAGLRGRFRRRPSGRGMATAMATVVLVLFGWYMVSNQAARVSLFGTEDVMRPSPAVERVIGHEAATGVAATIFYPTHGYLGLAYNLETPFAWSRGLGAAPAAASYANQYLGADSTAHPAYPARTEARTGWPAGLYWSTAYPWLASDLTFPGVVALMGLIGWFLARLWTEAAYGRRILSMLIFGQLGLLIAYLPANNQLGASRPSLIGVATLLVLYAWTGISRRLRAHEPTDARSFTPR</sequence>
<reference evidence="3 4" key="1">
    <citation type="submission" date="2020-07" db="EMBL/GenBank/DDBJ databases">
        <title>Sequencing the genomes of 1000 actinobacteria strains.</title>
        <authorList>
            <person name="Klenk H.-P."/>
        </authorList>
    </citation>
    <scope>NUCLEOTIDE SEQUENCE [LARGE SCALE GENOMIC DNA]</scope>
    <source>
        <strain evidence="3 4">DSM 43814</strain>
    </source>
</reference>
<feature type="transmembrane region" description="Helical" evidence="2">
    <location>
        <begin position="219"/>
        <end position="237"/>
    </location>
</feature>
<evidence type="ECO:0008006" key="5">
    <source>
        <dbReference type="Google" id="ProtNLM"/>
    </source>
</evidence>
<organism evidence="3 4">
    <name type="scientific">Micromonospora purpureochromogenes</name>
    <dbReference type="NCBI Taxonomy" id="47872"/>
    <lineage>
        <taxon>Bacteria</taxon>
        <taxon>Bacillati</taxon>
        <taxon>Actinomycetota</taxon>
        <taxon>Actinomycetes</taxon>
        <taxon>Micromonosporales</taxon>
        <taxon>Micromonosporaceae</taxon>
        <taxon>Micromonospora</taxon>
    </lineage>
</organism>
<feature type="transmembrane region" description="Helical" evidence="2">
    <location>
        <begin position="243"/>
        <end position="262"/>
    </location>
</feature>
<name>A0ABX2RSZ6_9ACTN</name>
<evidence type="ECO:0000313" key="3">
    <source>
        <dbReference type="EMBL" id="NYF58226.1"/>
    </source>
</evidence>
<dbReference type="EMBL" id="JACCCQ010000001">
    <property type="protein sequence ID" value="NYF58226.1"/>
    <property type="molecule type" value="Genomic_DNA"/>
</dbReference>
<keyword evidence="4" id="KW-1185">Reference proteome</keyword>
<feature type="region of interest" description="Disordered" evidence="1">
    <location>
        <begin position="1"/>
        <end position="34"/>
    </location>
</feature>
<dbReference type="RefSeq" id="WP_179804147.1">
    <property type="nucleotide sequence ID" value="NZ_JACCCQ010000001.1"/>
</dbReference>
<feature type="transmembrane region" description="Helical" evidence="2">
    <location>
        <begin position="90"/>
        <end position="112"/>
    </location>
</feature>
<feature type="transmembrane region" description="Helical" evidence="2">
    <location>
        <begin position="274"/>
        <end position="292"/>
    </location>
</feature>
<feature type="transmembrane region" description="Helical" evidence="2">
    <location>
        <begin position="434"/>
        <end position="452"/>
    </location>
</feature>